<evidence type="ECO:0000256" key="10">
    <source>
        <dbReference type="SAM" id="MobiDB-lite"/>
    </source>
</evidence>
<feature type="domain" description="Cadherin" evidence="12">
    <location>
        <begin position="315"/>
        <end position="419"/>
    </location>
</feature>
<feature type="domain" description="Cadherin" evidence="12">
    <location>
        <begin position="208"/>
        <end position="315"/>
    </location>
</feature>
<organism evidence="13 14">
    <name type="scientific">Ranitomeya imitator</name>
    <name type="common">mimic poison frog</name>
    <dbReference type="NCBI Taxonomy" id="111125"/>
    <lineage>
        <taxon>Eukaryota</taxon>
        <taxon>Metazoa</taxon>
        <taxon>Chordata</taxon>
        <taxon>Craniata</taxon>
        <taxon>Vertebrata</taxon>
        <taxon>Euteleostomi</taxon>
        <taxon>Amphibia</taxon>
        <taxon>Batrachia</taxon>
        <taxon>Anura</taxon>
        <taxon>Neobatrachia</taxon>
        <taxon>Hyloidea</taxon>
        <taxon>Dendrobatidae</taxon>
        <taxon>Dendrobatinae</taxon>
        <taxon>Ranitomeya</taxon>
    </lineage>
</organism>
<feature type="region of interest" description="Disordered" evidence="10">
    <location>
        <begin position="741"/>
        <end position="762"/>
    </location>
</feature>
<keyword evidence="5" id="KW-0130">Cell adhesion</keyword>
<dbReference type="Pfam" id="PF08266">
    <property type="entry name" value="Cadherin_2"/>
    <property type="match status" value="1"/>
</dbReference>
<accession>A0ABN9LKM0</accession>
<dbReference type="PROSITE" id="PS50268">
    <property type="entry name" value="CADHERIN_2"/>
    <property type="match status" value="6"/>
</dbReference>
<dbReference type="Pfam" id="PF00028">
    <property type="entry name" value="Cadherin"/>
    <property type="match status" value="5"/>
</dbReference>
<evidence type="ECO:0000256" key="3">
    <source>
        <dbReference type="ARBA" id="ARBA00022737"/>
    </source>
</evidence>
<dbReference type="SUPFAM" id="SSF49313">
    <property type="entry name" value="Cadherin-like"/>
    <property type="match status" value="5"/>
</dbReference>
<dbReference type="PANTHER" id="PTHR24028:SF133">
    <property type="entry name" value="PROTOCADHERIN ALPHA-4"/>
    <property type="match status" value="1"/>
</dbReference>
<keyword evidence="8" id="KW-0325">Glycoprotein</keyword>
<evidence type="ECO:0000259" key="12">
    <source>
        <dbReference type="PROSITE" id="PS50268"/>
    </source>
</evidence>
<comment type="subcellular location">
    <subcellularLocation>
        <location evidence="1">Membrane</location>
        <topology evidence="1">Single-pass membrane protein</topology>
    </subcellularLocation>
</comment>
<dbReference type="EMBL" id="CAUEEQ010018349">
    <property type="protein sequence ID" value="CAJ0940866.1"/>
    <property type="molecule type" value="Genomic_DNA"/>
</dbReference>
<feature type="domain" description="Cadherin" evidence="12">
    <location>
        <begin position="99"/>
        <end position="207"/>
    </location>
</feature>
<evidence type="ECO:0000256" key="4">
    <source>
        <dbReference type="ARBA" id="ARBA00022837"/>
    </source>
</evidence>
<dbReference type="Proteomes" id="UP001176940">
    <property type="component" value="Unassembled WGS sequence"/>
</dbReference>
<evidence type="ECO:0000256" key="11">
    <source>
        <dbReference type="SAM" id="Phobius"/>
    </source>
</evidence>
<dbReference type="PRINTS" id="PR00205">
    <property type="entry name" value="CADHERIN"/>
</dbReference>
<dbReference type="PROSITE" id="PS00232">
    <property type="entry name" value="CADHERIN_1"/>
    <property type="match status" value="2"/>
</dbReference>
<dbReference type="InterPro" id="IPR002126">
    <property type="entry name" value="Cadherin-like_dom"/>
</dbReference>
<comment type="caution">
    <text evidence="13">The sequence shown here is derived from an EMBL/GenBank/DDBJ whole genome shotgun (WGS) entry which is preliminary data.</text>
</comment>
<keyword evidence="2 11" id="KW-0812">Transmembrane</keyword>
<dbReference type="InterPro" id="IPR013164">
    <property type="entry name" value="Cadherin_N"/>
</dbReference>
<evidence type="ECO:0000256" key="1">
    <source>
        <dbReference type="ARBA" id="ARBA00004167"/>
    </source>
</evidence>
<keyword evidence="7 11" id="KW-0472">Membrane</keyword>
<evidence type="ECO:0000256" key="8">
    <source>
        <dbReference type="ARBA" id="ARBA00023180"/>
    </source>
</evidence>
<evidence type="ECO:0000313" key="13">
    <source>
        <dbReference type="EMBL" id="CAJ0940866.1"/>
    </source>
</evidence>
<sequence length="762" mass="85417">MEELEKGTIIGNLAQDLQMDPKLLFNRKFHMTYDTKIQYFDINSITGTLHNTNIIDREELCGSSAHCVMRLGLVMDVPLVLYHIEINILDINDNAPCFKEDEIVLAIAESTDPGSRFPLEGAFDPDASSNSVCSYFMSPNDLFEIDAHVSDYKMKSLTLVLKIALDREQEAIYVLTLTASDCGKPKLTGSAQIKILVQDANDNPPVFSDSLYRLIIPENYTVGKVLMTVNATDNDEGKNSDIEYSFSSIVPINVQKMFDIDKESGEISLKGNIDYEERTFYEFKVQARDHGQLPLTGHCKVIVEITDVNDNSPEIKVTSLSSIKEDAKPGFVIALLTVTDRDSGNNSNVSCQIPDHLPFTLQSKFLNYYSLVLKHSLDRESTEEYNVLISATDSGIPPLSSATSITFTVLDVNDNPPIFLNPSYRISVPENTLPETLIIQVSALDKDINENARLSYFLMPSSIGGVKSSSFITIHSDSGEIFLVKSLDYEKTQMLCIVIEAKDHGSPSFSSTASLTVFIQDKNDNSPQILPSLFTGEVWRSTQVGHVITKVKAFDLDSGYNAWLRYEMISFTNASLFRVELYTGDIIVSRVIEETDEDLQNIFIMIKDHGEPPKSTMTVVTITLLQSGEEELDNIALLGKDKMIIVDFNGHLIVTISFISSIFLLAVVSYIGVKYVKTFRIMSKVIKTEDCVSNDWAWTENKKRDYNFTPMYFNAQSDYNTSPHPPRTYFSADDVLFPGHMPEDDSTLRAESEVRNTEVYKS</sequence>
<keyword evidence="3" id="KW-0677">Repeat</keyword>
<dbReference type="InterPro" id="IPR050174">
    <property type="entry name" value="Protocadherin/Cadherin-CA"/>
</dbReference>
<evidence type="ECO:0000256" key="2">
    <source>
        <dbReference type="ARBA" id="ARBA00022692"/>
    </source>
</evidence>
<name>A0ABN9LKM0_9NEOB</name>
<protein>
    <recommendedName>
        <fullName evidence="12">Cadherin domain-containing protein</fullName>
    </recommendedName>
</protein>
<dbReference type="CDD" id="cd11304">
    <property type="entry name" value="Cadherin_repeat"/>
    <property type="match status" value="6"/>
</dbReference>
<proteinExistence type="predicted"/>
<dbReference type="SMART" id="SM00112">
    <property type="entry name" value="CA"/>
    <property type="match status" value="6"/>
</dbReference>
<gene>
    <name evidence="13" type="ORF">RIMI_LOCUS9014587</name>
</gene>
<evidence type="ECO:0000256" key="5">
    <source>
        <dbReference type="ARBA" id="ARBA00022889"/>
    </source>
</evidence>
<evidence type="ECO:0000313" key="14">
    <source>
        <dbReference type="Proteomes" id="UP001176940"/>
    </source>
</evidence>
<reference evidence="13" key="1">
    <citation type="submission" date="2023-07" db="EMBL/GenBank/DDBJ databases">
        <authorList>
            <person name="Stuckert A."/>
        </authorList>
    </citation>
    <scope>NUCLEOTIDE SEQUENCE</scope>
</reference>
<dbReference type="Gene3D" id="2.60.40.60">
    <property type="entry name" value="Cadherins"/>
    <property type="match status" value="6"/>
</dbReference>
<evidence type="ECO:0000256" key="6">
    <source>
        <dbReference type="ARBA" id="ARBA00022989"/>
    </source>
</evidence>
<feature type="domain" description="Cadherin" evidence="12">
    <location>
        <begin position="39"/>
        <end position="98"/>
    </location>
</feature>
<dbReference type="InterPro" id="IPR020894">
    <property type="entry name" value="Cadherin_CS"/>
</dbReference>
<keyword evidence="6 11" id="KW-1133">Transmembrane helix</keyword>
<keyword evidence="4 9" id="KW-0106">Calcium</keyword>
<keyword evidence="14" id="KW-1185">Reference proteome</keyword>
<dbReference type="PANTHER" id="PTHR24028">
    <property type="entry name" value="CADHERIN-87A"/>
    <property type="match status" value="1"/>
</dbReference>
<evidence type="ECO:0000256" key="9">
    <source>
        <dbReference type="PROSITE-ProRule" id="PRU00043"/>
    </source>
</evidence>
<evidence type="ECO:0000256" key="7">
    <source>
        <dbReference type="ARBA" id="ARBA00023136"/>
    </source>
</evidence>
<dbReference type="InterPro" id="IPR015919">
    <property type="entry name" value="Cadherin-like_sf"/>
</dbReference>
<feature type="domain" description="Cadherin" evidence="12">
    <location>
        <begin position="420"/>
        <end position="529"/>
    </location>
</feature>
<feature type="domain" description="Cadherin" evidence="12">
    <location>
        <begin position="530"/>
        <end position="635"/>
    </location>
</feature>
<feature type="transmembrane region" description="Helical" evidence="11">
    <location>
        <begin position="652"/>
        <end position="673"/>
    </location>
</feature>